<protein>
    <submittedName>
        <fullName evidence="1 3">Uncharacterized protein</fullName>
    </submittedName>
</protein>
<gene>
    <name evidence="1" type="ordered locus">MTR_1g101490</name>
    <name evidence="2" type="ORF">MtrunA17_Chr1g0203781</name>
</gene>
<dbReference type="EnsemblPlants" id="AES62563">
    <property type="protein sequence ID" value="AES62563"/>
    <property type="gene ID" value="MTR_1g101490"/>
</dbReference>
<evidence type="ECO:0000313" key="2">
    <source>
        <dbReference type="EMBL" id="RHN81871.1"/>
    </source>
</evidence>
<proteinExistence type="predicted"/>
<dbReference type="PaxDb" id="3880-AES62563"/>
<reference evidence="3" key="3">
    <citation type="submission" date="2015-04" db="UniProtKB">
        <authorList>
            <consortium name="EnsemblPlants"/>
        </authorList>
    </citation>
    <scope>IDENTIFICATION</scope>
    <source>
        <strain evidence="3">cv. Jemalong A17</strain>
    </source>
</reference>
<keyword evidence="4" id="KW-1185">Reference proteome</keyword>
<evidence type="ECO:0000313" key="4">
    <source>
        <dbReference type="Proteomes" id="UP000002051"/>
    </source>
</evidence>
<dbReference type="EMBL" id="CM001217">
    <property type="protein sequence ID" value="AES62563.1"/>
    <property type="molecule type" value="Genomic_DNA"/>
</dbReference>
<dbReference type="AlphaFoldDB" id="G7IAR0"/>
<reference evidence="1 4" key="2">
    <citation type="journal article" date="2014" name="BMC Genomics">
        <title>An improved genome release (version Mt4.0) for the model legume Medicago truncatula.</title>
        <authorList>
            <person name="Tang H."/>
            <person name="Krishnakumar V."/>
            <person name="Bidwell S."/>
            <person name="Rosen B."/>
            <person name="Chan A."/>
            <person name="Zhou S."/>
            <person name="Gentzbittel L."/>
            <person name="Childs K.L."/>
            <person name="Yandell M."/>
            <person name="Gundlach H."/>
            <person name="Mayer K.F."/>
            <person name="Schwartz D.C."/>
            <person name="Town C.D."/>
        </authorList>
    </citation>
    <scope>GENOME REANNOTATION</scope>
    <source>
        <strain evidence="3 4">cv. Jemalong A17</strain>
    </source>
</reference>
<evidence type="ECO:0000313" key="5">
    <source>
        <dbReference type="Proteomes" id="UP000265566"/>
    </source>
</evidence>
<dbReference type="Gramene" id="rna5966">
    <property type="protein sequence ID" value="RHN81871.1"/>
    <property type="gene ID" value="gene5966"/>
</dbReference>
<reference evidence="2" key="5">
    <citation type="journal article" date="2018" name="Nat. Plants">
        <title>Whole-genome landscape of Medicago truncatula symbiotic genes.</title>
        <authorList>
            <person name="Pecrix Y."/>
            <person name="Gamas P."/>
            <person name="Carrere S."/>
        </authorList>
    </citation>
    <scope>NUCLEOTIDE SEQUENCE</scope>
    <source>
        <tissue evidence="2">Leaves</tissue>
    </source>
</reference>
<dbReference type="Proteomes" id="UP000002051">
    <property type="component" value="Unassembled WGS sequence"/>
</dbReference>
<reference evidence="1 4" key="1">
    <citation type="journal article" date="2011" name="Nature">
        <title>The Medicago genome provides insight into the evolution of rhizobial symbioses.</title>
        <authorList>
            <person name="Young N.D."/>
            <person name="Debelle F."/>
            <person name="Oldroyd G.E."/>
            <person name="Geurts R."/>
            <person name="Cannon S.B."/>
            <person name="Udvardi M.K."/>
            <person name="Benedito V.A."/>
            <person name="Mayer K.F."/>
            <person name="Gouzy J."/>
            <person name="Schoof H."/>
            <person name="Van de Peer Y."/>
            <person name="Proost S."/>
            <person name="Cook D.R."/>
            <person name="Meyers B.C."/>
            <person name="Spannagl M."/>
            <person name="Cheung F."/>
            <person name="De Mita S."/>
            <person name="Krishnakumar V."/>
            <person name="Gundlach H."/>
            <person name="Zhou S."/>
            <person name="Mudge J."/>
            <person name="Bharti A.K."/>
            <person name="Murray J.D."/>
            <person name="Naoumkina M.A."/>
            <person name="Rosen B."/>
            <person name="Silverstein K.A."/>
            <person name="Tang H."/>
            <person name="Rombauts S."/>
            <person name="Zhao P.X."/>
            <person name="Zhou P."/>
            <person name="Barbe V."/>
            <person name="Bardou P."/>
            <person name="Bechner M."/>
            <person name="Bellec A."/>
            <person name="Berger A."/>
            <person name="Berges H."/>
            <person name="Bidwell S."/>
            <person name="Bisseling T."/>
            <person name="Choisne N."/>
            <person name="Couloux A."/>
            <person name="Denny R."/>
            <person name="Deshpande S."/>
            <person name="Dai X."/>
            <person name="Doyle J.J."/>
            <person name="Dudez A.M."/>
            <person name="Farmer A.D."/>
            <person name="Fouteau S."/>
            <person name="Franken C."/>
            <person name="Gibelin C."/>
            <person name="Gish J."/>
            <person name="Goldstein S."/>
            <person name="Gonzalez A.J."/>
            <person name="Green P.J."/>
            <person name="Hallab A."/>
            <person name="Hartog M."/>
            <person name="Hua A."/>
            <person name="Humphray S.J."/>
            <person name="Jeong D.H."/>
            <person name="Jing Y."/>
            <person name="Jocker A."/>
            <person name="Kenton S.M."/>
            <person name="Kim D.J."/>
            <person name="Klee K."/>
            <person name="Lai H."/>
            <person name="Lang C."/>
            <person name="Lin S."/>
            <person name="Macmil S.L."/>
            <person name="Magdelenat G."/>
            <person name="Matthews L."/>
            <person name="McCorrison J."/>
            <person name="Monaghan E.L."/>
            <person name="Mun J.H."/>
            <person name="Najar F.Z."/>
            <person name="Nicholson C."/>
            <person name="Noirot C."/>
            <person name="O'Bleness M."/>
            <person name="Paule C.R."/>
            <person name="Poulain J."/>
            <person name="Prion F."/>
            <person name="Qin B."/>
            <person name="Qu C."/>
            <person name="Retzel E.F."/>
            <person name="Riddle C."/>
            <person name="Sallet E."/>
            <person name="Samain S."/>
            <person name="Samson N."/>
            <person name="Sanders I."/>
            <person name="Saurat O."/>
            <person name="Scarpelli C."/>
            <person name="Schiex T."/>
            <person name="Segurens B."/>
            <person name="Severin A.J."/>
            <person name="Sherrier D.J."/>
            <person name="Shi R."/>
            <person name="Sims S."/>
            <person name="Singer S.R."/>
            <person name="Sinharoy S."/>
            <person name="Sterck L."/>
            <person name="Viollet A."/>
            <person name="Wang B.B."/>
            <person name="Wang K."/>
            <person name="Wang M."/>
            <person name="Wang X."/>
            <person name="Warfsmann J."/>
            <person name="Weissenbach J."/>
            <person name="White D.D."/>
            <person name="White J.D."/>
            <person name="Wiley G.B."/>
            <person name="Wincker P."/>
            <person name="Xing Y."/>
            <person name="Yang L."/>
            <person name="Yao Z."/>
            <person name="Ying F."/>
            <person name="Zhai J."/>
            <person name="Zhou L."/>
            <person name="Zuber A."/>
            <person name="Denarie J."/>
            <person name="Dixon R.A."/>
            <person name="May G.D."/>
            <person name="Schwartz D.C."/>
            <person name="Rogers J."/>
            <person name="Quetier F."/>
            <person name="Town C.D."/>
            <person name="Roe B.A."/>
        </authorList>
    </citation>
    <scope>NUCLEOTIDE SEQUENCE [LARGE SCALE GENOMIC DNA]</scope>
    <source>
        <strain evidence="1">A17</strain>
        <strain evidence="3 4">cv. Jemalong A17</strain>
    </source>
</reference>
<dbReference type="Proteomes" id="UP000265566">
    <property type="component" value="Chromosome 1"/>
</dbReference>
<evidence type="ECO:0000313" key="3">
    <source>
        <dbReference type="EnsemblPlants" id="AES62563"/>
    </source>
</evidence>
<name>G7IAR0_MEDTR</name>
<accession>G7IAR0</accession>
<dbReference type="EMBL" id="PSQE01000001">
    <property type="protein sequence ID" value="RHN81871.1"/>
    <property type="molecule type" value="Genomic_DNA"/>
</dbReference>
<dbReference type="HOGENOM" id="CLU_2458149_0_0_1"/>
<evidence type="ECO:0000313" key="1">
    <source>
        <dbReference type="EMBL" id="AES62563.1"/>
    </source>
</evidence>
<organism evidence="1 4">
    <name type="scientific">Medicago truncatula</name>
    <name type="common">Barrel medic</name>
    <name type="synonym">Medicago tribuloides</name>
    <dbReference type="NCBI Taxonomy" id="3880"/>
    <lineage>
        <taxon>Eukaryota</taxon>
        <taxon>Viridiplantae</taxon>
        <taxon>Streptophyta</taxon>
        <taxon>Embryophyta</taxon>
        <taxon>Tracheophyta</taxon>
        <taxon>Spermatophyta</taxon>
        <taxon>Magnoliopsida</taxon>
        <taxon>eudicotyledons</taxon>
        <taxon>Gunneridae</taxon>
        <taxon>Pentapetalae</taxon>
        <taxon>rosids</taxon>
        <taxon>fabids</taxon>
        <taxon>Fabales</taxon>
        <taxon>Fabaceae</taxon>
        <taxon>Papilionoideae</taxon>
        <taxon>50 kb inversion clade</taxon>
        <taxon>NPAAA clade</taxon>
        <taxon>Hologalegina</taxon>
        <taxon>IRL clade</taxon>
        <taxon>Trifolieae</taxon>
        <taxon>Medicago</taxon>
    </lineage>
</organism>
<sequence>MSTINMGPKIKIMKCENRLEIASFLGDLFGNPRIPCQLGCVAAESDACILHILEPKKTKPQTCFSFFLGTHFLAGWPFHFQVQAFSNTY</sequence>
<reference evidence="5" key="4">
    <citation type="journal article" date="2018" name="Nat. Plants">
        <title>Whole-genome landscape of Medicago truncatula symbiotic genes.</title>
        <authorList>
            <person name="Pecrix Y."/>
            <person name="Staton S.E."/>
            <person name="Sallet E."/>
            <person name="Lelandais-Briere C."/>
            <person name="Moreau S."/>
            <person name="Carrere S."/>
            <person name="Blein T."/>
            <person name="Jardinaud M.F."/>
            <person name="Latrasse D."/>
            <person name="Zouine M."/>
            <person name="Zahm M."/>
            <person name="Kreplak J."/>
            <person name="Mayjonade B."/>
            <person name="Satge C."/>
            <person name="Perez M."/>
            <person name="Cauet S."/>
            <person name="Marande W."/>
            <person name="Chantry-Darmon C."/>
            <person name="Lopez-Roques C."/>
            <person name="Bouchez O."/>
            <person name="Berard A."/>
            <person name="Debelle F."/>
            <person name="Munos S."/>
            <person name="Bendahmane A."/>
            <person name="Berges H."/>
            <person name="Niebel A."/>
            <person name="Buitink J."/>
            <person name="Frugier F."/>
            <person name="Benhamed M."/>
            <person name="Crespi M."/>
            <person name="Gouzy J."/>
            <person name="Gamas P."/>
        </authorList>
    </citation>
    <scope>NUCLEOTIDE SEQUENCE [LARGE SCALE GENOMIC DNA]</scope>
    <source>
        <strain evidence="5">cv. Jemalong A17</strain>
    </source>
</reference>